<organism evidence="3 4">
    <name type="scientific">Tatumella ptyseos ATCC 33301</name>
    <dbReference type="NCBI Taxonomy" id="1005995"/>
    <lineage>
        <taxon>Bacteria</taxon>
        <taxon>Pseudomonadati</taxon>
        <taxon>Pseudomonadota</taxon>
        <taxon>Gammaproteobacteria</taxon>
        <taxon>Enterobacterales</taxon>
        <taxon>Erwiniaceae</taxon>
        <taxon>Tatumella</taxon>
    </lineage>
</organism>
<name>A0A085JHC8_9GAMM</name>
<dbReference type="Proteomes" id="UP000028602">
    <property type="component" value="Unassembled WGS sequence"/>
</dbReference>
<dbReference type="SUPFAM" id="SSF53448">
    <property type="entry name" value="Nucleotide-diphospho-sugar transferases"/>
    <property type="match status" value="1"/>
</dbReference>
<keyword evidence="1" id="KW-0175">Coiled coil</keyword>
<dbReference type="InterPro" id="IPR050834">
    <property type="entry name" value="Glycosyltransf_2"/>
</dbReference>
<keyword evidence="3" id="KW-0808">Transferase</keyword>
<evidence type="ECO:0000313" key="3">
    <source>
        <dbReference type="EMBL" id="KFD19874.1"/>
    </source>
</evidence>
<gene>
    <name evidence="3" type="ORF">GTPT_1807</name>
</gene>
<sequence>MQYKARRPADRSPGKMAFAEEGVMSAPQVTAIITTFNAEHYIAETLHTITSQTLQAIQIIIVDDASTDNTVRILSECCATDERVTVLVNEENRGAGYSRNRAMALAKGDFVIFLDDDDLCETEMLAQAYGHAISAGADVVVFRSDNLDCLTHQRTPAPWTILAESLPASMTFTAFETRKNFFRTFIWWAWDKLIRRDLILRSDLQFQEIRTSNDLFFVCALLLQAKAISVCEASLISHRDNREGSLSNTRELSYECSLQAIRALYCHLTSQPVYLPLQRDFINYSIDFLSWSLSTLKHWPAYADFYRQIRTFCLQLPAIPAADIESEYLAACYQDLTCGDPETTLMKLKCRLEQDLRHHTASEAANQQQWLAEAERAASQQAELREQNRLMASELERLQQQVAEQQIHIRELQALNEQSQRKKTVAGQLRSLAGRLRK</sequence>
<keyword evidence="4" id="KW-1185">Reference proteome</keyword>
<accession>A0A085JHC8</accession>
<dbReference type="InterPro" id="IPR001173">
    <property type="entry name" value="Glyco_trans_2-like"/>
</dbReference>
<feature type="domain" description="Glycosyltransferase 2-like" evidence="2">
    <location>
        <begin position="31"/>
        <end position="167"/>
    </location>
</feature>
<evidence type="ECO:0000256" key="1">
    <source>
        <dbReference type="SAM" id="Coils"/>
    </source>
</evidence>
<feature type="coiled-coil region" evidence="1">
    <location>
        <begin position="367"/>
        <end position="422"/>
    </location>
</feature>
<dbReference type="AlphaFoldDB" id="A0A085JHC8"/>
<dbReference type="GO" id="GO:0016740">
    <property type="term" value="F:transferase activity"/>
    <property type="evidence" value="ECO:0007669"/>
    <property type="project" value="UniProtKB-KW"/>
</dbReference>
<reference evidence="3 4" key="1">
    <citation type="submission" date="2014-05" db="EMBL/GenBank/DDBJ databases">
        <title>ATOL: Assembling a taxonomically balanced genome-scale reconstruction of the evolutionary history of the Enterobacteriaceae.</title>
        <authorList>
            <person name="Plunkett G.III."/>
            <person name="Neeno-Eckwall E.C."/>
            <person name="Glasner J.D."/>
            <person name="Perna N.T."/>
        </authorList>
    </citation>
    <scope>NUCLEOTIDE SEQUENCE [LARGE SCALE GENOMIC DNA]</scope>
    <source>
        <strain evidence="3 4">ATCC 33301</strain>
    </source>
</reference>
<comment type="caution">
    <text evidence="3">The sequence shown here is derived from an EMBL/GenBank/DDBJ whole genome shotgun (WGS) entry which is preliminary data.</text>
</comment>
<protein>
    <submittedName>
        <fullName evidence="3">Putative N-acetylgalactosaminyl-diphosphoundecaprenol glucuronosyltransferase</fullName>
    </submittedName>
</protein>
<dbReference type="PANTHER" id="PTHR43685:SF2">
    <property type="entry name" value="GLYCOSYLTRANSFERASE 2-LIKE DOMAIN-CONTAINING PROTEIN"/>
    <property type="match status" value="1"/>
</dbReference>
<evidence type="ECO:0000313" key="4">
    <source>
        <dbReference type="Proteomes" id="UP000028602"/>
    </source>
</evidence>
<dbReference type="InterPro" id="IPR029044">
    <property type="entry name" value="Nucleotide-diphossugar_trans"/>
</dbReference>
<dbReference type="EMBL" id="JMPR01000028">
    <property type="protein sequence ID" value="KFD19874.1"/>
    <property type="molecule type" value="Genomic_DNA"/>
</dbReference>
<dbReference type="Pfam" id="PF00535">
    <property type="entry name" value="Glycos_transf_2"/>
    <property type="match status" value="1"/>
</dbReference>
<evidence type="ECO:0000259" key="2">
    <source>
        <dbReference type="Pfam" id="PF00535"/>
    </source>
</evidence>
<proteinExistence type="predicted"/>
<dbReference type="Gene3D" id="3.90.550.10">
    <property type="entry name" value="Spore Coat Polysaccharide Biosynthesis Protein SpsA, Chain A"/>
    <property type="match status" value="1"/>
</dbReference>
<dbReference type="eggNOG" id="COG1216">
    <property type="taxonomic scope" value="Bacteria"/>
</dbReference>
<dbReference type="PANTHER" id="PTHR43685">
    <property type="entry name" value="GLYCOSYLTRANSFERASE"/>
    <property type="match status" value="1"/>
</dbReference>
<dbReference type="CDD" id="cd00761">
    <property type="entry name" value="Glyco_tranf_GTA_type"/>
    <property type="match status" value="1"/>
</dbReference>